<keyword evidence="7" id="KW-0998">Cell outer membrane</keyword>
<keyword evidence="8" id="KW-0175">Coiled coil</keyword>
<organism evidence="9 10">
    <name type="scientific">Prochlorococcus marinus (strain SARG / CCMP1375 / SS120)</name>
    <dbReference type="NCBI Taxonomy" id="167539"/>
    <lineage>
        <taxon>Bacteria</taxon>
        <taxon>Bacillati</taxon>
        <taxon>Cyanobacteriota</taxon>
        <taxon>Cyanophyceae</taxon>
        <taxon>Synechococcales</taxon>
        <taxon>Prochlorococcaceae</taxon>
        <taxon>Prochlorococcus</taxon>
    </lineage>
</organism>
<evidence type="ECO:0000313" key="9">
    <source>
        <dbReference type="EMBL" id="AAP99162.1"/>
    </source>
</evidence>
<evidence type="ECO:0000256" key="1">
    <source>
        <dbReference type="ARBA" id="ARBA00004442"/>
    </source>
</evidence>
<dbReference type="GO" id="GO:0015288">
    <property type="term" value="F:porin activity"/>
    <property type="evidence" value="ECO:0007669"/>
    <property type="project" value="TreeGrafter"/>
</dbReference>
<evidence type="ECO:0000256" key="7">
    <source>
        <dbReference type="ARBA" id="ARBA00023237"/>
    </source>
</evidence>
<dbReference type="GO" id="GO:1990281">
    <property type="term" value="C:efflux pump complex"/>
    <property type="evidence" value="ECO:0007669"/>
    <property type="project" value="TreeGrafter"/>
</dbReference>
<feature type="coiled-coil region" evidence="8">
    <location>
        <begin position="403"/>
        <end position="430"/>
    </location>
</feature>
<keyword evidence="5" id="KW-0812">Transmembrane</keyword>
<dbReference type="Proteomes" id="UP000001420">
    <property type="component" value="Chromosome"/>
</dbReference>
<evidence type="ECO:0000313" key="10">
    <source>
        <dbReference type="Proteomes" id="UP000001420"/>
    </source>
</evidence>
<evidence type="ECO:0000256" key="2">
    <source>
        <dbReference type="ARBA" id="ARBA00007613"/>
    </source>
</evidence>
<dbReference type="PANTHER" id="PTHR30026:SF21">
    <property type="entry name" value="SLR1270 PROTEIN"/>
    <property type="match status" value="1"/>
</dbReference>
<dbReference type="Gene3D" id="1.20.1600.10">
    <property type="entry name" value="Outer membrane efflux proteins (OEP)"/>
    <property type="match status" value="1"/>
</dbReference>
<dbReference type="AlphaFoldDB" id="Q7VE97"/>
<comment type="subcellular location">
    <subcellularLocation>
        <location evidence="1">Cell outer membrane</location>
    </subcellularLocation>
</comment>
<sequence>MENKKMIANINFSPLKNIYFKVFIGITLANIMLDVGLASSGDYSIKNHETLSSSARIKDSKHKLIGQIEKVKIASSDRSKKVRKSLEKFKILNNKVIKLEDLEDLIKANSYELKIMRKRIEETRYLLKSEVSAWYPNLDISSTGFPQYLKGNTFNKLSTNTSSNQLKASLKATLKWDVINPARIPQIAAARDEFERQRIAYTIKMRDLVLEAQNQFFNLQKSLQDIRIAKDSIKTSKISLNEARIRFKSGIGSKLDVLDAKTQLSNDKQLLADRLGNKKIYQRKLAQLLNLKPNTTPIIGSKPKVIGIWKISLEESINYAIKYRKELDQISLQISMNENNAKAALAGKKPTVSIYNTFDSSLSKGETFVSSPRTNNSINSQNNTLGLQFNWPIFDGGYSKARYNAKKEKVKELEARIALKKTEIRKEVEEIFYKLNISKESIKNSYEAIQSSKESLRLSILRLKTGITTQREVIVSQRDLTQAEVNHIKSITDYNTNLITLQRKTGIKKLQNCEDKDTNALSEKNLPNHLSLNEEACIGLL</sequence>
<proteinExistence type="inferred from homology"/>
<keyword evidence="3" id="KW-0813">Transport</keyword>
<gene>
    <name evidence="9" type="primary">tolC</name>
    <name evidence="9" type="ordered locus">Pro_0116</name>
</gene>
<dbReference type="STRING" id="167539.Pro_0116"/>
<reference evidence="9 10" key="1">
    <citation type="journal article" date="2003" name="Proc. Natl. Acad. Sci. U.S.A.">
        <title>Genome sequence of the cyanobacterium Prochlorococcus marinus SS120, a nearly minimal oxyphototrophic genome.</title>
        <authorList>
            <person name="Dufresne A."/>
            <person name="Salanoubat M."/>
            <person name="Partensky F."/>
            <person name="Artiguenave F."/>
            <person name="Axmann I.M."/>
            <person name="Barbe V."/>
            <person name="Duprat S."/>
            <person name="Galperin M.Y."/>
            <person name="Koonin E.V."/>
            <person name="Le Gall F."/>
            <person name="Makarova K.S."/>
            <person name="Ostrowski M."/>
            <person name="Oztas S."/>
            <person name="Robert C."/>
            <person name="Rogozin I.B."/>
            <person name="Scanlan D.J."/>
            <person name="Tandeau de Marsac N."/>
            <person name="Weissenbach J."/>
            <person name="Wincker P."/>
            <person name="Wolf Y.I."/>
            <person name="Hess W.R."/>
        </authorList>
    </citation>
    <scope>NUCLEOTIDE SEQUENCE [LARGE SCALE GENOMIC DNA]</scope>
    <source>
        <strain evidence="10">SARG / CCMP1375 / SS120</strain>
    </source>
</reference>
<dbReference type="OrthoDB" id="501974at2"/>
<keyword evidence="4" id="KW-1134">Transmembrane beta strand</keyword>
<dbReference type="KEGG" id="pma:Pro_0116"/>
<evidence type="ECO:0000256" key="6">
    <source>
        <dbReference type="ARBA" id="ARBA00023136"/>
    </source>
</evidence>
<dbReference type="Pfam" id="PF02321">
    <property type="entry name" value="OEP"/>
    <property type="match status" value="2"/>
</dbReference>
<dbReference type="InterPro" id="IPR003423">
    <property type="entry name" value="OMP_efflux"/>
</dbReference>
<dbReference type="PANTHER" id="PTHR30026">
    <property type="entry name" value="OUTER MEMBRANE PROTEIN TOLC"/>
    <property type="match status" value="1"/>
</dbReference>
<protein>
    <submittedName>
        <fullName evidence="9">Outer membrane efflux protein</fullName>
    </submittedName>
</protein>
<dbReference type="HOGENOM" id="CLU_012817_7_2_3"/>
<dbReference type="InterPro" id="IPR051906">
    <property type="entry name" value="TolC-like"/>
</dbReference>
<dbReference type="EMBL" id="AE017126">
    <property type="protein sequence ID" value="AAP99162.1"/>
    <property type="molecule type" value="Genomic_DNA"/>
</dbReference>
<evidence type="ECO:0000256" key="3">
    <source>
        <dbReference type="ARBA" id="ARBA00022448"/>
    </source>
</evidence>
<name>Q7VE97_PROMA</name>
<dbReference type="eggNOG" id="COG1538">
    <property type="taxonomic scope" value="Bacteria"/>
</dbReference>
<accession>Q7VE97</accession>
<dbReference type="PATRIC" id="fig|167539.5.peg.122"/>
<evidence type="ECO:0000256" key="8">
    <source>
        <dbReference type="SAM" id="Coils"/>
    </source>
</evidence>
<evidence type="ECO:0000256" key="5">
    <source>
        <dbReference type="ARBA" id="ARBA00022692"/>
    </source>
</evidence>
<dbReference type="SUPFAM" id="SSF56954">
    <property type="entry name" value="Outer membrane efflux proteins (OEP)"/>
    <property type="match status" value="1"/>
</dbReference>
<comment type="similarity">
    <text evidence="2">Belongs to the outer membrane factor (OMF) (TC 1.B.17) family.</text>
</comment>
<dbReference type="EnsemblBacteria" id="AAP99162">
    <property type="protein sequence ID" value="AAP99162"/>
    <property type="gene ID" value="Pro_0116"/>
</dbReference>
<dbReference type="GO" id="GO:0015562">
    <property type="term" value="F:efflux transmembrane transporter activity"/>
    <property type="evidence" value="ECO:0007669"/>
    <property type="project" value="InterPro"/>
</dbReference>
<keyword evidence="6" id="KW-0472">Membrane</keyword>
<dbReference type="GO" id="GO:0009279">
    <property type="term" value="C:cell outer membrane"/>
    <property type="evidence" value="ECO:0007669"/>
    <property type="project" value="UniProtKB-SubCell"/>
</dbReference>
<keyword evidence="10" id="KW-1185">Reference proteome</keyword>
<evidence type="ECO:0000256" key="4">
    <source>
        <dbReference type="ARBA" id="ARBA00022452"/>
    </source>
</evidence>